<dbReference type="PANTHER" id="PTHR34301">
    <property type="entry name" value="DNA-BINDING PROTEIN-RELATED"/>
    <property type="match status" value="1"/>
</dbReference>
<name>A0A553DLD5_9FLAO</name>
<keyword evidence="1" id="KW-0067">ATP-binding</keyword>
<accession>A0A553DLD5</accession>
<dbReference type="GO" id="GO:0005524">
    <property type="term" value="F:ATP binding"/>
    <property type="evidence" value="ECO:0007669"/>
    <property type="project" value="UniProtKB-KW"/>
</dbReference>
<proteinExistence type="predicted"/>
<sequence length="663" mass="78941">METGIHPNVDLKKADIQYGEREMIKHFAKLFSVSFAKSHNFKGTWYNFAFLKPTKDLREKYRFQNEMLLIINSHDDFDNRTFDYVDKLMFEYHNRLDKLCLILISKDNNIKKKIKLLSQQNPETRIIIPFSYVDFYKNSPVELIQQRLKEFFYGRDLFAFESPLQNDAYFYGRTETVQFFYDKYKSGENSGLFGLRKIGKTSVLYALKRYLNLRGETTVFIDCQEPAFHKRRWFECLEFIIGHLVIEIQERTEDNIDIKLNSNYTEKDASTYFEEDLKILYKLQNQNRILIFFDEIENITFDISPTNHWRKENDFIFFWQSIRAVYQKNPNLFSFIIAGVNPKTIETGLIGDFDNPIYRMITPTYLKLFNHTNVEDMVKNIGNYMGLDFDSEIYTFLTDDFGGHPFLIRQVCSKIHQEISSQRPQQVTKFFYKEKIDEFNKYLSDYVELIIDVLKIWYPNEYKLLESLVIGDYDEFTKLSSISDKPIIHLLGYNLIEKSDSNKYHIKINAVKNYILVNTTLLNQITTIEDKWTVITTKRNQLEIKIRNIVKLAVKSKYGVNKCKTEFLKIVEEKRRERLNNLNINEIFSDKSEIYFNDLKTFISKNWSDFENIFLDKSKFDIYMDLCNSNRIDAHAKDINEEDLTITLASLNWLNEKCDAFLD</sequence>
<evidence type="ECO:0000313" key="1">
    <source>
        <dbReference type="EMBL" id="TRX33536.1"/>
    </source>
</evidence>
<comment type="caution">
    <text evidence="1">The sequence shown here is derived from an EMBL/GenBank/DDBJ whole genome shotgun (WGS) entry which is preliminary data.</text>
</comment>
<dbReference type="PANTHER" id="PTHR34301:SF8">
    <property type="entry name" value="ATPASE DOMAIN-CONTAINING PROTEIN"/>
    <property type="match status" value="1"/>
</dbReference>
<protein>
    <submittedName>
        <fullName evidence="1">ATP-binding protein</fullName>
    </submittedName>
</protein>
<dbReference type="RefSeq" id="WP_144257770.1">
    <property type="nucleotide sequence ID" value="NZ_VJZT01000050.1"/>
</dbReference>
<organism evidence="1 2">
    <name type="scientific">Flavobacterium restrictum</name>
    <dbReference type="NCBI Taxonomy" id="2594428"/>
    <lineage>
        <taxon>Bacteria</taxon>
        <taxon>Pseudomonadati</taxon>
        <taxon>Bacteroidota</taxon>
        <taxon>Flavobacteriia</taxon>
        <taxon>Flavobacteriales</taxon>
        <taxon>Flavobacteriaceae</taxon>
        <taxon>Flavobacterium</taxon>
    </lineage>
</organism>
<dbReference type="EMBL" id="VJZT01000050">
    <property type="protein sequence ID" value="TRX33536.1"/>
    <property type="molecule type" value="Genomic_DNA"/>
</dbReference>
<gene>
    <name evidence="1" type="ORF">FNW21_16105</name>
</gene>
<keyword evidence="1" id="KW-0547">Nucleotide-binding</keyword>
<dbReference type="AlphaFoldDB" id="A0A553DLD5"/>
<evidence type="ECO:0000313" key="2">
    <source>
        <dbReference type="Proteomes" id="UP000316371"/>
    </source>
</evidence>
<keyword evidence="2" id="KW-1185">Reference proteome</keyword>
<dbReference type="OrthoDB" id="9811804at2"/>
<dbReference type="SUPFAM" id="SSF52540">
    <property type="entry name" value="P-loop containing nucleoside triphosphate hydrolases"/>
    <property type="match status" value="1"/>
</dbReference>
<reference evidence="1 2" key="1">
    <citation type="submission" date="2019-07" db="EMBL/GenBank/DDBJ databases">
        <title>Novel species of Flavobacterium.</title>
        <authorList>
            <person name="Liu Q."/>
            <person name="Xin Y.-H."/>
        </authorList>
    </citation>
    <scope>NUCLEOTIDE SEQUENCE [LARGE SCALE GENOMIC DNA]</scope>
    <source>
        <strain evidence="1 2">LB1R34</strain>
    </source>
</reference>
<dbReference type="Proteomes" id="UP000316371">
    <property type="component" value="Unassembled WGS sequence"/>
</dbReference>
<dbReference type="Gene3D" id="3.40.50.300">
    <property type="entry name" value="P-loop containing nucleotide triphosphate hydrolases"/>
    <property type="match status" value="1"/>
</dbReference>
<dbReference type="InterPro" id="IPR027417">
    <property type="entry name" value="P-loop_NTPase"/>
</dbReference>